<dbReference type="Proteomes" id="UP000324897">
    <property type="component" value="Unassembled WGS sequence"/>
</dbReference>
<dbReference type="PANTHER" id="PTHR34591">
    <property type="entry name" value="OS03G0653100 PROTEIN-RELATED"/>
    <property type="match status" value="1"/>
</dbReference>
<evidence type="ECO:0000313" key="2">
    <source>
        <dbReference type="Proteomes" id="UP000324897"/>
    </source>
</evidence>
<dbReference type="Gramene" id="TVU06974">
    <property type="protein sequence ID" value="TVU06974"/>
    <property type="gene ID" value="EJB05_47012"/>
</dbReference>
<accession>A0A5J9T6T9</accession>
<protein>
    <submittedName>
        <fullName evidence="1">Uncharacterized protein</fullName>
    </submittedName>
</protein>
<name>A0A5J9T6T9_9POAL</name>
<organism evidence="1 2">
    <name type="scientific">Eragrostis curvula</name>
    <name type="common">weeping love grass</name>
    <dbReference type="NCBI Taxonomy" id="38414"/>
    <lineage>
        <taxon>Eukaryota</taxon>
        <taxon>Viridiplantae</taxon>
        <taxon>Streptophyta</taxon>
        <taxon>Embryophyta</taxon>
        <taxon>Tracheophyta</taxon>
        <taxon>Spermatophyta</taxon>
        <taxon>Magnoliopsida</taxon>
        <taxon>Liliopsida</taxon>
        <taxon>Poales</taxon>
        <taxon>Poaceae</taxon>
        <taxon>PACMAD clade</taxon>
        <taxon>Chloridoideae</taxon>
        <taxon>Eragrostideae</taxon>
        <taxon>Eragrostidinae</taxon>
        <taxon>Eragrostis</taxon>
    </lineage>
</organism>
<dbReference type="EMBL" id="RWGY01000045">
    <property type="protein sequence ID" value="TVU06974.1"/>
    <property type="molecule type" value="Genomic_DNA"/>
</dbReference>
<comment type="caution">
    <text evidence="1">The sequence shown here is derived from an EMBL/GenBank/DDBJ whole genome shotgun (WGS) entry which is preliminary data.</text>
</comment>
<dbReference type="OrthoDB" id="886494at2759"/>
<reference evidence="1 2" key="1">
    <citation type="journal article" date="2019" name="Sci. Rep.">
        <title>A high-quality genome of Eragrostis curvula grass provides insights into Poaceae evolution and supports new strategies to enhance forage quality.</title>
        <authorList>
            <person name="Carballo J."/>
            <person name="Santos B.A.C.M."/>
            <person name="Zappacosta D."/>
            <person name="Garbus I."/>
            <person name="Selva J.P."/>
            <person name="Gallo C.A."/>
            <person name="Diaz A."/>
            <person name="Albertini E."/>
            <person name="Caccamo M."/>
            <person name="Echenique V."/>
        </authorList>
    </citation>
    <scope>NUCLEOTIDE SEQUENCE [LARGE SCALE GENOMIC DNA]</scope>
    <source>
        <strain evidence="2">cv. Victoria</strain>
        <tissue evidence="1">Leaf</tissue>
    </source>
</reference>
<dbReference type="AlphaFoldDB" id="A0A5J9T6T9"/>
<gene>
    <name evidence="1" type="ORF">EJB05_47012</name>
</gene>
<sequence>MSNEQALIDALLSFLPKDPENDSWEVVDICNGLVLCLTQWGLYVCNPATRRWTLLPNYYTAASNGYNTCAYIAFDPIMSPHYEVFKIPEIPEPPSVDKELDEDPCRLMEWPPSPWIFKVLSPGRPASGDSPRPEIGSADLDRATPCCVPQWCALCALSRFSLSSDKYQVVNMPPVDNSNAYLGKSKNQVYFGVVAGPHLRVWMLAESCGRMEWLLKYEADI</sequence>
<feature type="non-terminal residue" evidence="1">
    <location>
        <position position="1"/>
    </location>
</feature>
<proteinExistence type="predicted"/>
<dbReference type="PANTHER" id="PTHR34591:SF21">
    <property type="entry name" value="F-BOX DOMAIN CONTAINING PROTEIN, EXPRESSED"/>
    <property type="match status" value="1"/>
</dbReference>
<keyword evidence="2" id="KW-1185">Reference proteome</keyword>
<evidence type="ECO:0000313" key="1">
    <source>
        <dbReference type="EMBL" id="TVU06974.1"/>
    </source>
</evidence>